<organism evidence="1 2">
    <name type="scientific">Candidatus Magasanikbacteria bacterium GW2011_GWE2_42_7</name>
    <dbReference type="NCBI Taxonomy" id="1619052"/>
    <lineage>
        <taxon>Bacteria</taxon>
        <taxon>Candidatus Magasanikiibacteriota</taxon>
    </lineage>
</organism>
<evidence type="ECO:0000313" key="1">
    <source>
        <dbReference type="EMBL" id="KKS70965.1"/>
    </source>
</evidence>
<accession>A0A0G1BC67</accession>
<dbReference type="EMBL" id="LCEK01000039">
    <property type="protein sequence ID" value="KKS70965.1"/>
    <property type="molecule type" value="Genomic_DNA"/>
</dbReference>
<proteinExistence type="predicted"/>
<dbReference type="Proteomes" id="UP000033867">
    <property type="component" value="Unassembled WGS sequence"/>
</dbReference>
<evidence type="ECO:0000313" key="2">
    <source>
        <dbReference type="Proteomes" id="UP000033867"/>
    </source>
</evidence>
<protein>
    <submittedName>
        <fullName evidence="1">Uncharacterized protein</fullName>
    </submittedName>
</protein>
<gene>
    <name evidence="1" type="ORF">UV42_C0039G0003</name>
</gene>
<reference evidence="1 2" key="1">
    <citation type="journal article" date="2015" name="Nature">
        <title>rRNA introns, odd ribosomes, and small enigmatic genomes across a large radiation of phyla.</title>
        <authorList>
            <person name="Brown C.T."/>
            <person name="Hug L.A."/>
            <person name="Thomas B.C."/>
            <person name="Sharon I."/>
            <person name="Castelle C.J."/>
            <person name="Singh A."/>
            <person name="Wilkins M.J."/>
            <person name="Williams K.H."/>
            <person name="Banfield J.F."/>
        </authorList>
    </citation>
    <scope>NUCLEOTIDE SEQUENCE [LARGE SCALE GENOMIC DNA]</scope>
</reference>
<name>A0A0G1BC67_9BACT</name>
<comment type="caution">
    <text evidence="1">The sequence shown here is derived from an EMBL/GenBank/DDBJ whole genome shotgun (WGS) entry which is preliminary data.</text>
</comment>
<dbReference type="AlphaFoldDB" id="A0A0G1BC67"/>
<sequence>MFVPFHCTKTSDDAETLAEIHFLSSNLNKNEHPTIPAEIRFNKKHTPFTKCVFYVLREVYLEYISIFTCFTPNPRALFFASAIISREVG</sequence>